<protein>
    <submittedName>
        <fullName evidence="5">Acetyltransferase, GNAT family</fullName>
    </submittedName>
</protein>
<dbReference type="SUPFAM" id="SSF55729">
    <property type="entry name" value="Acyl-CoA N-acyltransferases (Nat)"/>
    <property type="match status" value="1"/>
</dbReference>
<name>A0A1W1HG74_9BACT</name>
<evidence type="ECO:0000313" key="6">
    <source>
        <dbReference type="Proteomes" id="UP000191931"/>
    </source>
</evidence>
<keyword evidence="2 5" id="KW-0808">Transferase</keyword>
<feature type="domain" description="N-acetyltransferase" evidence="4">
    <location>
        <begin position="499"/>
        <end position="653"/>
    </location>
</feature>
<dbReference type="Pfam" id="PF00583">
    <property type="entry name" value="Acetyltransf_1"/>
    <property type="match status" value="1"/>
</dbReference>
<sequence length="656" mass="73130">MGLSSYWADDYVKKQRSVENAVKAIKSGHRVFIGSYCGEPQSLVSGLAKASESLNDIEIIRLMSRETTPLTRIADRTLDQSLTIRSIYLGAARSKALAGNKRFYTPVNMAEVPRLFSNRRIHLDVAMIQVSPPDDFGWMSLGVSVDVTLAAALAADFVIAQVNERMPMVLGQSFIHVNDVDIIVEKNEELMTIQLDPPSQKASRIGEHIVRLIEDGSTLQIGLDAASQATSQALSNKNDLGIHSQFLTQDMMHLYSKGVINNRKKGFNDGKMVAGCSVGTEALYEFLHINPAVEFHSFDYVNDIDIISRHNKMISMNVAQQVDLFGQISCDAQESTLFAGVSGISDFVRGANRSKGGKSIIMLNSTIEVEDDHEGGKEIDGEDIDGKDEKKQKQSDNPNKKTKKRVSALVPCLNGLVTIPREDVRYVVTEFGAVNLFGKSTQERTFALISIAHPEFRDELLEQAKDMGMIGKDRTLGESVYGIYPVKLEEIIDINGETITFRPAKPVDERRIQEHFYHMDKQDIISRFFHEKTRFIRNDVEVMSQIDYKRNLTIIALIGEVGFDSVIGVGSYYLEPATNMAEVAFSISKDHQSKGLGRILLRKLAEAARDRGINGLFAVTSSGNKKMMKLFKTLPYKIHSEIDEDMLLSCRFNQPA</sequence>
<dbReference type="GO" id="GO:0008775">
    <property type="term" value="F:acetate CoA-transferase activity"/>
    <property type="evidence" value="ECO:0007669"/>
    <property type="project" value="InterPro"/>
</dbReference>
<dbReference type="InterPro" id="IPR003702">
    <property type="entry name" value="ActCoA_hydro_N"/>
</dbReference>
<dbReference type="Proteomes" id="UP000191931">
    <property type="component" value="Unassembled WGS sequence"/>
</dbReference>
<evidence type="ECO:0000256" key="1">
    <source>
        <dbReference type="ARBA" id="ARBA00009632"/>
    </source>
</evidence>
<dbReference type="PANTHER" id="PTHR21432:SF20">
    <property type="entry name" value="ACETYL-COA HYDROLASE"/>
    <property type="match status" value="1"/>
</dbReference>
<dbReference type="InterPro" id="IPR000182">
    <property type="entry name" value="GNAT_dom"/>
</dbReference>
<dbReference type="Pfam" id="PF02550">
    <property type="entry name" value="AcetylCoA_hydro"/>
    <property type="match status" value="1"/>
</dbReference>
<dbReference type="InterPro" id="IPR038460">
    <property type="entry name" value="AcetylCoA_hyd_C_sf"/>
</dbReference>
<dbReference type="Gene3D" id="3.30.750.70">
    <property type="entry name" value="4-hydroxybutyrate coenzyme like domains"/>
    <property type="match status" value="1"/>
</dbReference>
<comment type="similarity">
    <text evidence="1">Belongs to the acetyl-CoA hydrolase/transferase family.</text>
</comment>
<dbReference type="InterPro" id="IPR037171">
    <property type="entry name" value="NagB/RpiA_transferase-like"/>
</dbReference>
<dbReference type="SUPFAM" id="SSF100950">
    <property type="entry name" value="NagB/RpiA/CoA transferase-like"/>
    <property type="match status" value="2"/>
</dbReference>
<dbReference type="GO" id="GO:0006083">
    <property type="term" value="P:acetate metabolic process"/>
    <property type="evidence" value="ECO:0007669"/>
    <property type="project" value="InterPro"/>
</dbReference>
<gene>
    <name evidence="5" type="ORF">MTBBW1_340039</name>
</gene>
<dbReference type="PANTHER" id="PTHR21432">
    <property type="entry name" value="ACETYL-COA HYDROLASE-RELATED"/>
    <property type="match status" value="1"/>
</dbReference>
<feature type="region of interest" description="Disordered" evidence="3">
    <location>
        <begin position="371"/>
        <end position="404"/>
    </location>
</feature>
<proteinExistence type="inferred from homology"/>
<keyword evidence="6" id="KW-1185">Reference proteome</keyword>
<reference evidence="5 6" key="1">
    <citation type="submission" date="2017-03" db="EMBL/GenBank/DDBJ databases">
        <authorList>
            <person name="Afonso C.L."/>
            <person name="Miller P.J."/>
            <person name="Scott M.A."/>
            <person name="Spackman E."/>
            <person name="Goraichik I."/>
            <person name="Dimitrov K.M."/>
            <person name="Suarez D.L."/>
            <person name="Swayne D.E."/>
        </authorList>
    </citation>
    <scope>NUCLEOTIDE SEQUENCE [LARGE SCALE GENOMIC DNA]</scope>
    <source>
        <strain evidence="5">PRJEB14757</strain>
    </source>
</reference>
<evidence type="ECO:0000259" key="4">
    <source>
        <dbReference type="PROSITE" id="PS51186"/>
    </source>
</evidence>
<dbReference type="PROSITE" id="PS51186">
    <property type="entry name" value="GNAT"/>
    <property type="match status" value="1"/>
</dbReference>
<accession>A0A1W1HG74</accession>
<dbReference type="InterPro" id="IPR026888">
    <property type="entry name" value="AcetylCoA_hyd_C"/>
</dbReference>
<dbReference type="AlphaFoldDB" id="A0A1W1HG74"/>
<dbReference type="GO" id="GO:0016747">
    <property type="term" value="F:acyltransferase activity, transferring groups other than amino-acyl groups"/>
    <property type="evidence" value="ECO:0007669"/>
    <property type="project" value="InterPro"/>
</dbReference>
<dbReference type="EMBL" id="FWEV01000268">
    <property type="protein sequence ID" value="SLM31487.1"/>
    <property type="molecule type" value="Genomic_DNA"/>
</dbReference>
<dbReference type="CDD" id="cd04301">
    <property type="entry name" value="NAT_SF"/>
    <property type="match status" value="1"/>
</dbReference>
<dbReference type="OrthoDB" id="9801795at2"/>
<dbReference type="InterPro" id="IPR016181">
    <property type="entry name" value="Acyl_CoA_acyltransferase"/>
</dbReference>
<evidence type="ECO:0000256" key="2">
    <source>
        <dbReference type="ARBA" id="ARBA00022679"/>
    </source>
</evidence>
<evidence type="ECO:0000313" key="5">
    <source>
        <dbReference type="EMBL" id="SLM31487.1"/>
    </source>
</evidence>
<dbReference type="Gene3D" id="3.40.630.30">
    <property type="match status" value="1"/>
</dbReference>
<organism evidence="5 6">
    <name type="scientific">Desulfamplus magnetovallimortis</name>
    <dbReference type="NCBI Taxonomy" id="1246637"/>
    <lineage>
        <taxon>Bacteria</taxon>
        <taxon>Pseudomonadati</taxon>
        <taxon>Thermodesulfobacteriota</taxon>
        <taxon>Desulfobacteria</taxon>
        <taxon>Desulfobacterales</taxon>
        <taxon>Desulfobacteraceae</taxon>
        <taxon>Desulfamplus</taxon>
    </lineage>
</organism>
<dbReference type="InterPro" id="IPR046433">
    <property type="entry name" value="ActCoA_hydro"/>
</dbReference>
<dbReference type="Gene3D" id="3.40.1080.20">
    <property type="entry name" value="Acetyl-CoA hydrolase/transferase C-terminal domain"/>
    <property type="match status" value="2"/>
</dbReference>
<evidence type="ECO:0000256" key="3">
    <source>
        <dbReference type="SAM" id="MobiDB-lite"/>
    </source>
</evidence>
<dbReference type="Gene3D" id="3.40.1080.10">
    <property type="entry name" value="Glutaconate Coenzyme A-transferase"/>
    <property type="match status" value="1"/>
</dbReference>
<dbReference type="STRING" id="1246637.MTBBW1_340039"/>
<dbReference type="RefSeq" id="WP_080800258.1">
    <property type="nucleotide sequence ID" value="NZ_LT828541.1"/>
</dbReference>
<dbReference type="Pfam" id="PF13336">
    <property type="entry name" value="AcetylCoA_hyd_C"/>
    <property type="match status" value="2"/>
</dbReference>